<dbReference type="PANTHER" id="PTHR33794">
    <property type="entry name" value="BACILLOLYSIN"/>
    <property type="match status" value="1"/>
</dbReference>
<comment type="caution">
    <text evidence="8">The sequence shown here is derived from an EMBL/GenBank/DDBJ whole genome shotgun (WGS) entry which is preliminary data.</text>
</comment>
<dbReference type="InterPro" id="IPR011096">
    <property type="entry name" value="FTP_domain"/>
</dbReference>
<evidence type="ECO:0000259" key="7">
    <source>
        <dbReference type="Pfam" id="PF07504"/>
    </source>
</evidence>
<evidence type="ECO:0000313" key="9">
    <source>
        <dbReference type="Proteomes" id="UP000076501"/>
    </source>
</evidence>
<dbReference type="PANTHER" id="PTHR33794:SF3">
    <property type="entry name" value="NEUTRAL PROTEASE B"/>
    <property type="match status" value="1"/>
</dbReference>
<accession>A0A161QJX3</accession>
<gene>
    <name evidence="8" type="ORF">B4082_2269</name>
</gene>
<reference evidence="8 9" key="1">
    <citation type="submission" date="2015-09" db="EMBL/GenBank/DDBJ databases">
        <title>Bacillus cereus food isolates.</title>
        <authorList>
            <person name="Boekhorst J."/>
        </authorList>
    </citation>
    <scope>NUCLEOTIDE SEQUENCE [LARGE SCALE GENOMIC DNA]</scope>
    <source>
        <strain evidence="8 9">B4082</strain>
    </source>
</reference>
<dbReference type="GO" id="GO:0006508">
    <property type="term" value="P:proteolysis"/>
    <property type="evidence" value="ECO:0007669"/>
    <property type="project" value="UniProtKB-KW"/>
</dbReference>
<dbReference type="Gene3D" id="3.10.450.490">
    <property type="match status" value="1"/>
</dbReference>
<dbReference type="EMBL" id="LJKA01000035">
    <property type="protein sequence ID" value="KZD36719.1"/>
    <property type="molecule type" value="Genomic_DNA"/>
</dbReference>
<name>A0A161QJX3_BACCE</name>
<evidence type="ECO:0000256" key="5">
    <source>
        <dbReference type="ARBA" id="ARBA00023049"/>
    </source>
</evidence>
<dbReference type="InterPro" id="IPR050728">
    <property type="entry name" value="Zinc_Metalloprotease_M4"/>
</dbReference>
<feature type="compositionally biased region" description="Polar residues" evidence="6">
    <location>
        <begin position="39"/>
        <end position="57"/>
    </location>
</feature>
<evidence type="ECO:0000256" key="4">
    <source>
        <dbReference type="ARBA" id="ARBA00022833"/>
    </source>
</evidence>
<keyword evidence="2" id="KW-0479">Metal-binding</keyword>
<dbReference type="PATRIC" id="fig|1396.539.peg.3293"/>
<evidence type="ECO:0000256" key="2">
    <source>
        <dbReference type="ARBA" id="ARBA00022723"/>
    </source>
</evidence>
<dbReference type="Proteomes" id="UP000076501">
    <property type="component" value="Unassembled WGS sequence"/>
</dbReference>
<evidence type="ECO:0000256" key="3">
    <source>
        <dbReference type="ARBA" id="ARBA00022801"/>
    </source>
</evidence>
<sequence length="148" mass="16693">MKVEIAQPGLTIGKLTEPQNDTKENIAKKYLKGEVNGAKAQQEQVTTEKNVDFQPTNKETKENQTEVRLAQTYKNYKVYGQNLIVKVDKNGVITTVSGKVVQNLDQQPNLTITNFLSKNEVKSKLRDIVQILGDATETELQEKEVYHS</sequence>
<keyword evidence="4" id="KW-0862">Zinc</keyword>
<keyword evidence="3" id="KW-0378">Hydrolase</keyword>
<dbReference type="AlphaFoldDB" id="A0A161QJX3"/>
<evidence type="ECO:0000256" key="6">
    <source>
        <dbReference type="SAM" id="MobiDB-lite"/>
    </source>
</evidence>
<dbReference type="GO" id="GO:0046872">
    <property type="term" value="F:metal ion binding"/>
    <property type="evidence" value="ECO:0007669"/>
    <property type="project" value="UniProtKB-KW"/>
</dbReference>
<evidence type="ECO:0000256" key="1">
    <source>
        <dbReference type="ARBA" id="ARBA00022670"/>
    </source>
</evidence>
<evidence type="ECO:0000313" key="8">
    <source>
        <dbReference type="EMBL" id="KZD36719.1"/>
    </source>
</evidence>
<organism evidence="8 9">
    <name type="scientific">Bacillus cereus</name>
    <dbReference type="NCBI Taxonomy" id="1396"/>
    <lineage>
        <taxon>Bacteria</taxon>
        <taxon>Bacillati</taxon>
        <taxon>Bacillota</taxon>
        <taxon>Bacilli</taxon>
        <taxon>Bacillales</taxon>
        <taxon>Bacillaceae</taxon>
        <taxon>Bacillus</taxon>
        <taxon>Bacillus cereus group</taxon>
    </lineage>
</organism>
<dbReference type="Pfam" id="PF07504">
    <property type="entry name" value="FTP"/>
    <property type="match status" value="1"/>
</dbReference>
<dbReference type="GO" id="GO:0008237">
    <property type="term" value="F:metallopeptidase activity"/>
    <property type="evidence" value="ECO:0007669"/>
    <property type="project" value="UniProtKB-KW"/>
</dbReference>
<feature type="region of interest" description="Disordered" evidence="6">
    <location>
        <begin position="37"/>
        <end position="64"/>
    </location>
</feature>
<feature type="domain" description="FTP" evidence="7">
    <location>
        <begin position="52"/>
        <end position="99"/>
    </location>
</feature>
<protein>
    <submittedName>
        <fullName evidence="8">Bacillolysin</fullName>
    </submittedName>
</protein>
<keyword evidence="1" id="KW-0645">Protease</keyword>
<keyword evidence="5" id="KW-0482">Metalloprotease</keyword>
<proteinExistence type="predicted"/>